<evidence type="ECO:0000313" key="8">
    <source>
        <dbReference type="Proteomes" id="UP000069926"/>
    </source>
</evidence>
<comment type="subcellular location">
    <subcellularLocation>
        <location evidence="5">Cell inner membrane</location>
        <topology evidence="5">Single-pass membrane protein</topology>
    </subcellularLocation>
</comment>
<protein>
    <recommendedName>
        <fullName evidence="5">Lipopolysaccharide assembly protein A</fullName>
    </recommendedName>
</protein>
<feature type="transmembrane region" description="Helical" evidence="5">
    <location>
        <begin position="45"/>
        <end position="71"/>
    </location>
</feature>
<dbReference type="STRING" id="634113.AUT07_00054"/>
<dbReference type="HAMAP" id="MF_01948">
    <property type="entry name" value="LPS_assembly_LapA"/>
    <property type="match status" value="1"/>
</dbReference>
<dbReference type="RefSeq" id="WP_066282606.1">
    <property type="nucleotide sequence ID" value="NZ_CP013920.1"/>
</dbReference>
<proteinExistence type="inferred from homology"/>
<evidence type="ECO:0000256" key="1">
    <source>
        <dbReference type="ARBA" id="ARBA00022475"/>
    </source>
</evidence>
<dbReference type="KEGG" id="asy:AUT07_00054"/>
<dbReference type="GO" id="GO:0005886">
    <property type="term" value="C:plasma membrane"/>
    <property type="evidence" value="ECO:0007669"/>
    <property type="project" value="UniProtKB-SubCell"/>
</dbReference>
<keyword evidence="3 5" id="KW-1133">Transmembrane helix</keyword>
<keyword evidence="2 5" id="KW-0812">Transmembrane</keyword>
<keyword evidence="4 5" id="KW-0472">Membrane</keyword>
<dbReference type="GO" id="GO:0008653">
    <property type="term" value="P:lipopolysaccharide metabolic process"/>
    <property type="evidence" value="ECO:0007669"/>
    <property type="project" value="InterPro"/>
</dbReference>
<evidence type="ECO:0000313" key="7">
    <source>
        <dbReference type="EMBL" id="AMA64647.1"/>
    </source>
</evidence>
<evidence type="ECO:0000256" key="2">
    <source>
        <dbReference type="ARBA" id="ARBA00022692"/>
    </source>
</evidence>
<dbReference type="PATRIC" id="fig|634113.3.peg.51"/>
<evidence type="ECO:0000259" key="6">
    <source>
        <dbReference type="Pfam" id="PF06305"/>
    </source>
</evidence>
<feature type="domain" description="Lipopolysaccharide assembly protein A" evidence="6">
    <location>
        <begin position="24"/>
        <end position="85"/>
    </location>
</feature>
<comment type="caution">
    <text evidence="5">Lacks conserved residue(s) required for the propagation of feature annotation.</text>
</comment>
<evidence type="ECO:0000256" key="3">
    <source>
        <dbReference type="ARBA" id="ARBA00022989"/>
    </source>
</evidence>
<dbReference type="OrthoDB" id="7064015at2"/>
<reference evidence="7 8" key="1">
    <citation type="submission" date="2016-01" db="EMBL/GenBank/DDBJ databases">
        <title>Genome sequence of Ca. Arsenophonus lipopteni, the exclusive symbiont of a blood sucking fly Lipoptena cervi (Diptera: Hippoboscidae).</title>
        <authorList>
            <person name="Novakova E."/>
            <person name="Hypsa V."/>
            <person name="Nguyen P."/>
            <person name="Husnik F."/>
            <person name="Darby A.C."/>
        </authorList>
    </citation>
    <scope>NUCLEOTIDE SEQUENCE [LARGE SCALE GENOMIC DNA]</scope>
    <source>
        <strain evidence="7 8">CB</strain>
    </source>
</reference>
<dbReference type="Proteomes" id="UP000069926">
    <property type="component" value="Chromosome"/>
</dbReference>
<keyword evidence="8" id="KW-1185">Reference proteome</keyword>
<dbReference type="AlphaFoldDB" id="A0A0X8CX98"/>
<dbReference type="InterPro" id="IPR032906">
    <property type="entry name" value="LapA"/>
</dbReference>
<dbReference type="Pfam" id="PF06305">
    <property type="entry name" value="LapA_dom"/>
    <property type="match status" value="1"/>
</dbReference>
<dbReference type="EMBL" id="CP013920">
    <property type="protein sequence ID" value="AMA64647.1"/>
    <property type="molecule type" value="Genomic_DNA"/>
</dbReference>
<accession>A0A0X8CX98</accession>
<evidence type="ECO:0000256" key="5">
    <source>
        <dbReference type="HAMAP-Rule" id="MF_01948"/>
    </source>
</evidence>
<organism evidence="7 8">
    <name type="scientific">Candidatus Arsenophonus lipoptenae</name>
    <dbReference type="NCBI Taxonomy" id="634113"/>
    <lineage>
        <taxon>Bacteria</taxon>
        <taxon>Pseudomonadati</taxon>
        <taxon>Pseudomonadota</taxon>
        <taxon>Gammaproteobacteria</taxon>
        <taxon>Enterobacterales</taxon>
        <taxon>Morganellaceae</taxon>
        <taxon>Arsenophonus</taxon>
    </lineage>
</organism>
<keyword evidence="1 5" id="KW-1003">Cell membrane</keyword>
<comment type="similarity">
    <text evidence="5">Belongs to the LapA family.</text>
</comment>
<gene>
    <name evidence="7" type="primary">yciS</name>
    <name evidence="5" type="synonym">lapA</name>
    <name evidence="7" type="ORF">AUT07_00054</name>
</gene>
<comment type="function">
    <text evidence="5">Involved in the assembly of lipopolysaccharide (LPS).</text>
</comment>
<name>A0A0X8CX98_9GAMM</name>
<keyword evidence="5" id="KW-0997">Cell inner membrane</keyword>
<sequence>MKYFLILLFIIAVFIISMIFGSSNNQIITFNFLIAKGDYPISTLLAILFTIGFILGCLICGIFYIKTLIVLSHAKRKIKRLENKLAELG</sequence>
<evidence type="ECO:0000256" key="4">
    <source>
        <dbReference type="ARBA" id="ARBA00023136"/>
    </source>
</evidence>
<dbReference type="InterPro" id="IPR010445">
    <property type="entry name" value="LapA_dom"/>
</dbReference>